<dbReference type="AlphaFoldDB" id="A0A4U5MZD3"/>
<evidence type="ECO:0000256" key="1">
    <source>
        <dbReference type="SAM" id="Phobius"/>
    </source>
</evidence>
<keyword evidence="1" id="KW-0472">Membrane</keyword>
<gene>
    <name evidence="2" type="ORF">D5086_0000284330</name>
</gene>
<name>A0A4U5MZD3_POPAL</name>
<keyword evidence="1" id="KW-0812">Transmembrane</keyword>
<proteinExistence type="predicted"/>
<organism evidence="2">
    <name type="scientific">Populus alba</name>
    <name type="common">White poplar</name>
    <dbReference type="NCBI Taxonomy" id="43335"/>
    <lineage>
        <taxon>Eukaryota</taxon>
        <taxon>Viridiplantae</taxon>
        <taxon>Streptophyta</taxon>
        <taxon>Embryophyta</taxon>
        <taxon>Tracheophyta</taxon>
        <taxon>Spermatophyta</taxon>
        <taxon>Magnoliopsida</taxon>
        <taxon>eudicotyledons</taxon>
        <taxon>Gunneridae</taxon>
        <taxon>Pentapetalae</taxon>
        <taxon>rosids</taxon>
        <taxon>fabids</taxon>
        <taxon>Malpighiales</taxon>
        <taxon>Salicaceae</taxon>
        <taxon>Saliceae</taxon>
        <taxon>Populus</taxon>
    </lineage>
</organism>
<dbReference type="EMBL" id="RCHU01001123">
    <property type="protein sequence ID" value="TKR75499.1"/>
    <property type="molecule type" value="Genomic_DNA"/>
</dbReference>
<sequence length="172" mass="19408">MVFTVARFGLNWEVVVWVEMVASDLGKKVREKGCRVLRLWPRVGEVGLCVVERLVQSVMVWELMGVMSVSGKYRKEEDGGCLCVMDEGLGKLQDFPLLVKAMFFFETPALVSWETPCIFFTLLCMVLNLRAVIGILIAGIAGSWDLKIWDWNLQLGDLKSGINCQRFLDLNG</sequence>
<protein>
    <submittedName>
        <fullName evidence="2">Uncharacterized protein</fullName>
    </submittedName>
</protein>
<feature type="transmembrane region" description="Helical" evidence="1">
    <location>
        <begin position="118"/>
        <end position="141"/>
    </location>
</feature>
<accession>A0A4U5MZD3</accession>
<comment type="caution">
    <text evidence="2">The sequence shown here is derived from an EMBL/GenBank/DDBJ whole genome shotgun (WGS) entry which is preliminary data.</text>
</comment>
<reference evidence="2" key="1">
    <citation type="submission" date="2018-10" db="EMBL/GenBank/DDBJ databases">
        <title>Population genomic analysis revealed the cold adaptation of white poplar.</title>
        <authorList>
            <person name="Liu Y.-J."/>
        </authorList>
    </citation>
    <scope>NUCLEOTIDE SEQUENCE [LARGE SCALE GENOMIC DNA]</scope>
    <source>
        <strain evidence="2">PAL-ZL1</strain>
    </source>
</reference>
<evidence type="ECO:0000313" key="2">
    <source>
        <dbReference type="EMBL" id="TKR75499.1"/>
    </source>
</evidence>
<keyword evidence="1" id="KW-1133">Transmembrane helix</keyword>